<evidence type="ECO:0000313" key="2">
    <source>
        <dbReference type="EMBL" id="GAA0562370.1"/>
    </source>
</evidence>
<dbReference type="InterPro" id="IPR036061">
    <property type="entry name" value="CheW-like_dom_sf"/>
</dbReference>
<dbReference type="RefSeq" id="WP_166932327.1">
    <property type="nucleotide sequence ID" value="NZ_BAAADD010000002.1"/>
</dbReference>
<evidence type="ECO:0000313" key="3">
    <source>
        <dbReference type="Proteomes" id="UP001499951"/>
    </source>
</evidence>
<protein>
    <submittedName>
        <fullName evidence="2">Chemotaxis protein CheW</fullName>
    </submittedName>
</protein>
<dbReference type="SMART" id="SM00260">
    <property type="entry name" value="CheW"/>
    <property type="match status" value="1"/>
</dbReference>
<dbReference type="InterPro" id="IPR039315">
    <property type="entry name" value="CheW"/>
</dbReference>
<dbReference type="Pfam" id="PF01584">
    <property type="entry name" value="CheW"/>
    <property type="match status" value="1"/>
</dbReference>
<gene>
    <name evidence="2" type="ORF">GCM10008942_08500</name>
</gene>
<dbReference type="PROSITE" id="PS50851">
    <property type="entry name" value="CHEW"/>
    <property type="match status" value="1"/>
</dbReference>
<reference evidence="2 3" key="1">
    <citation type="journal article" date="2019" name="Int. J. Syst. Evol. Microbiol.">
        <title>The Global Catalogue of Microorganisms (GCM) 10K type strain sequencing project: providing services to taxonomists for standard genome sequencing and annotation.</title>
        <authorList>
            <consortium name="The Broad Institute Genomics Platform"/>
            <consortium name="The Broad Institute Genome Sequencing Center for Infectious Disease"/>
            <person name="Wu L."/>
            <person name="Ma J."/>
        </authorList>
    </citation>
    <scope>NUCLEOTIDE SEQUENCE [LARGE SCALE GENOMIC DNA]</scope>
    <source>
        <strain evidence="2 3">JCM 15089</strain>
    </source>
</reference>
<dbReference type="SUPFAM" id="SSF50341">
    <property type="entry name" value="CheW-like"/>
    <property type="match status" value="1"/>
</dbReference>
<dbReference type="EMBL" id="BAAADD010000002">
    <property type="protein sequence ID" value="GAA0562370.1"/>
    <property type="molecule type" value="Genomic_DNA"/>
</dbReference>
<dbReference type="PANTHER" id="PTHR22617">
    <property type="entry name" value="CHEMOTAXIS SENSOR HISTIDINE KINASE-RELATED"/>
    <property type="match status" value="1"/>
</dbReference>
<feature type="domain" description="CheW-like" evidence="1">
    <location>
        <begin position="14"/>
        <end position="158"/>
    </location>
</feature>
<comment type="caution">
    <text evidence="2">The sequence shown here is derived from an EMBL/GenBank/DDBJ whole genome shotgun (WGS) entry which is preliminary data.</text>
</comment>
<dbReference type="Gene3D" id="2.40.50.180">
    <property type="entry name" value="CheA-289, Domain 4"/>
    <property type="match status" value="1"/>
</dbReference>
<evidence type="ECO:0000259" key="1">
    <source>
        <dbReference type="PROSITE" id="PS50851"/>
    </source>
</evidence>
<dbReference type="Proteomes" id="UP001499951">
    <property type="component" value="Unassembled WGS sequence"/>
</dbReference>
<keyword evidence="3" id="KW-1185">Reference proteome</keyword>
<sequence>MIEKDEIVWDQDGQIKVLTFDLSGETFALEANMVCEILDIQSETLVPGSAAIAGSVINFRGSVIPVADLHLAFGFDAQSVTQDSRFIVIELEHNNEACVIGLKADKVHEVTTIDHRTTEAAPRIGTRWRQDFIRCLAKRNNDLIVVPNLPRIFNICGHIQAGTQH</sequence>
<dbReference type="InterPro" id="IPR002545">
    <property type="entry name" value="CheW-lke_dom"/>
</dbReference>
<proteinExistence type="predicted"/>
<dbReference type="PANTHER" id="PTHR22617:SF23">
    <property type="entry name" value="CHEMOTAXIS PROTEIN CHEW"/>
    <property type="match status" value="1"/>
</dbReference>
<name>A0ABN1EB70_9PROT</name>
<dbReference type="Gene3D" id="2.30.30.40">
    <property type="entry name" value="SH3 Domains"/>
    <property type="match status" value="1"/>
</dbReference>
<organism evidence="2 3">
    <name type="scientific">Rhizomicrobium electricum</name>
    <dbReference type="NCBI Taxonomy" id="480070"/>
    <lineage>
        <taxon>Bacteria</taxon>
        <taxon>Pseudomonadati</taxon>
        <taxon>Pseudomonadota</taxon>
        <taxon>Alphaproteobacteria</taxon>
        <taxon>Micropepsales</taxon>
        <taxon>Micropepsaceae</taxon>
        <taxon>Rhizomicrobium</taxon>
    </lineage>
</organism>
<accession>A0ABN1EB70</accession>